<organism evidence="2 3">
    <name type="scientific">Stephanodiscus triporus</name>
    <dbReference type="NCBI Taxonomy" id="2934178"/>
    <lineage>
        <taxon>Eukaryota</taxon>
        <taxon>Sar</taxon>
        <taxon>Stramenopiles</taxon>
        <taxon>Ochrophyta</taxon>
        <taxon>Bacillariophyta</taxon>
        <taxon>Coscinodiscophyceae</taxon>
        <taxon>Thalassiosirophycidae</taxon>
        <taxon>Stephanodiscales</taxon>
        <taxon>Stephanodiscaceae</taxon>
        <taxon>Stephanodiscus</taxon>
    </lineage>
</organism>
<reference evidence="2 3" key="1">
    <citation type="submission" date="2024-10" db="EMBL/GenBank/DDBJ databases">
        <title>Updated reference genomes for cyclostephanoid diatoms.</title>
        <authorList>
            <person name="Roberts W.R."/>
            <person name="Alverson A.J."/>
        </authorList>
    </citation>
    <scope>NUCLEOTIDE SEQUENCE [LARGE SCALE GENOMIC DNA]</scope>
    <source>
        <strain evidence="2 3">AJA276-08</strain>
    </source>
</reference>
<evidence type="ECO:0000313" key="2">
    <source>
        <dbReference type="EMBL" id="KAL3761528.1"/>
    </source>
</evidence>
<evidence type="ECO:0000256" key="1">
    <source>
        <dbReference type="SAM" id="MobiDB-lite"/>
    </source>
</evidence>
<gene>
    <name evidence="2" type="ORF">ACHAW5_003076</name>
</gene>
<dbReference type="Proteomes" id="UP001530315">
    <property type="component" value="Unassembled WGS sequence"/>
</dbReference>
<proteinExistence type="predicted"/>
<keyword evidence="3" id="KW-1185">Reference proteome</keyword>
<comment type="caution">
    <text evidence="2">The sequence shown here is derived from an EMBL/GenBank/DDBJ whole genome shotgun (WGS) entry which is preliminary data.</text>
</comment>
<protein>
    <recommendedName>
        <fullName evidence="4">CCHC-type domain-containing protein</fullName>
    </recommendedName>
</protein>
<dbReference type="AlphaFoldDB" id="A0ABD3MF77"/>
<feature type="compositionally biased region" description="Basic and acidic residues" evidence="1">
    <location>
        <begin position="124"/>
        <end position="143"/>
    </location>
</feature>
<sequence>MQKSRVIEATVPVEEAEHQSPTLAFISINNIMSAETIKYTNARRRLDLSSATTVVVANPYLKGSSKSASAKNVVAADGGVRESASSTIITPEAGIEKFFVARERRHVVGDAKPRAARALVTPRDPSDSRVVRGHDDDDDEHKSSAKHGPKRRSLEFSSDEDDSDLYYCRSDDDSRTNNVAKGSRMYDPIEIHSKLDYHHRGELPLDRGRLRAYRFIRDNFLIPRDIEADPKFGVHSGSCFEERVIRAYSLGQLQPKKESKRSGRSLLVCSYCGDQGHIRDGCLKLL</sequence>
<evidence type="ECO:0008006" key="4">
    <source>
        <dbReference type="Google" id="ProtNLM"/>
    </source>
</evidence>
<dbReference type="EMBL" id="JALLAZ020001850">
    <property type="protein sequence ID" value="KAL3761528.1"/>
    <property type="molecule type" value="Genomic_DNA"/>
</dbReference>
<evidence type="ECO:0000313" key="3">
    <source>
        <dbReference type="Proteomes" id="UP001530315"/>
    </source>
</evidence>
<accession>A0ABD3MF77</accession>
<name>A0ABD3MF77_9STRA</name>
<feature type="region of interest" description="Disordered" evidence="1">
    <location>
        <begin position="113"/>
        <end position="158"/>
    </location>
</feature>